<dbReference type="InterPro" id="IPR012334">
    <property type="entry name" value="Pectin_lyas_fold"/>
</dbReference>
<organism evidence="1 2">
    <name type="scientific">Flavivirga eckloniae</name>
    <dbReference type="NCBI Taxonomy" id="1803846"/>
    <lineage>
        <taxon>Bacteria</taxon>
        <taxon>Pseudomonadati</taxon>
        <taxon>Bacteroidota</taxon>
        <taxon>Flavobacteriia</taxon>
        <taxon>Flavobacteriales</taxon>
        <taxon>Flavobacteriaceae</taxon>
        <taxon>Flavivirga</taxon>
    </lineage>
</organism>
<evidence type="ECO:0000313" key="2">
    <source>
        <dbReference type="Proteomes" id="UP000235826"/>
    </source>
</evidence>
<evidence type="ECO:0008006" key="3">
    <source>
        <dbReference type="Google" id="ProtNLM"/>
    </source>
</evidence>
<dbReference type="Gene3D" id="2.160.20.10">
    <property type="entry name" value="Single-stranded right-handed beta-helix, Pectin lyase-like"/>
    <property type="match status" value="1"/>
</dbReference>
<evidence type="ECO:0000313" key="1">
    <source>
        <dbReference type="EMBL" id="AUP77783.1"/>
    </source>
</evidence>
<sequence>MSDFIKILSLSIFILLFQSISSQSFINDLATLQNYSGNDFVHLNGYFEEGDCGSGHFVLKETNLQANGGTIFNSPNPNKKWCRVYEGAVNSKWFKSDNIISDRKAISNAIRFAEENKTVYIPAGNYDLKDEFIEINKPLNITGDKDLTLLLVQDFHMENATVVKTFQSVFKVRNSDVSISNLKIKGDRISGISIETPKDSSITKNISVSNVTFEGVENLNHCIHLYTCSSIKITDCRFMNTEYQIIQQWYHSSNDVLVNNCISDNCDNDFIELNSETGAPSKNWVITNNNVRNVGITLADTTRTESRFIGVTNTDGIVIANNVIENIGGDSVFHFEKHTGKVIISNNIIRNPHGKFGRLIFNVGSDSVPTSKRNINFTNNYIEITDNRYVDDADMLIYSSDIDSTKITLRDNTFINDSPDNNLNVLVKAYSKTLWKIVGNEFENFNSAVKIGQDAGHTIINENLFLNVENAIETTNLANSKTSVSINNNSFENVNHVLKNDYGITVQKFASNTIKNSTLNYNNDFAGVFEDNIFIDSNNNISRNSITNYKNIQIEDVVNGVPTTIFEIPDKNYSILCWVEISNGSANRVKDLIKFSRHYMLSNPETYGEFYEVLSHYETGNWPLPNYEVNEIGLNATITGSDGNNFKTKVSIISVEN</sequence>
<dbReference type="InterPro" id="IPR006626">
    <property type="entry name" value="PbH1"/>
</dbReference>
<dbReference type="OrthoDB" id="606446at2"/>
<reference evidence="1 2" key="1">
    <citation type="submission" date="2018-01" db="EMBL/GenBank/DDBJ databases">
        <title>Complete genome sequence of Flavivirga eckloniae ECD14 isolated from seaweed Ecklonia cava.</title>
        <authorList>
            <person name="Lee J.H."/>
            <person name="Baik K.S."/>
            <person name="Seong C.N."/>
        </authorList>
    </citation>
    <scope>NUCLEOTIDE SEQUENCE [LARGE SCALE GENOMIC DNA]</scope>
    <source>
        <strain evidence="1 2">ECD14</strain>
    </source>
</reference>
<proteinExistence type="predicted"/>
<dbReference type="Proteomes" id="UP000235826">
    <property type="component" value="Chromosome"/>
</dbReference>
<name>A0A2K9PL39_9FLAO</name>
<dbReference type="SMART" id="SM00710">
    <property type="entry name" value="PbH1"/>
    <property type="match status" value="9"/>
</dbReference>
<dbReference type="InterPro" id="IPR011050">
    <property type="entry name" value="Pectin_lyase_fold/virulence"/>
</dbReference>
<protein>
    <recommendedName>
        <fullName evidence="3">Right handed beta helix domain-containing protein</fullName>
    </recommendedName>
</protein>
<dbReference type="EMBL" id="CP025791">
    <property type="protein sequence ID" value="AUP77783.1"/>
    <property type="molecule type" value="Genomic_DNA"/>
</dbReference>
<dbReference type="RefSeq" id="WP_102754442.1">
    <property type="nucleotide sequence ID" value="NZ_CP025791.1"/>
</dbReference>
<dbReference type="KEGG" id="fek:C1H87_03250"/>
<dbReference type="AlphaFoldDB" id="A0A2K9PL39"/>
<dbReference type="SUPFAM" id="SSF51126">
    <property type="entry name" value="Pectin lyase-like"/>
    <property type="match status" value="1"/>
</dbReference>
<accession>A0A2K9PL39</accession>
<keyword evidence="2" id="KW-1185">Reference proteome</keyword>
<gene>
    <name evidence="1" type="ORF">C1H87_03250</name>
</gene>